<keyword evidence="9" id="KW-0503">Monooxygenase</keyword>
<dbReference type="Pfam" id="PF03443">
    <property type="entry name" value="AA9"/>
    <property type="match status" value="1"/>
</dbReference>
<dbReference type="CDD" id="cd21175">
    <property type="entry name" value="LPMO_AA9"/>
    <property type="match status" value="1"/>
</dbReference>
<comment type="subcellular location">
    <subcellularLocation>
        <location evidence="2">Secreted</location>
    </subcellularLocation>
</comment>
<keyword evidence="11" id="KW-0119">Carbohydrate metabolism</keyword>
<proteinExistence type="inferred from homology"/>
<evidence type="ECO:0000313" key="19">
    <source>
        <dbReference type="Proteomes" id="UP001187682"/>
    </source>
</evidence>
<feature type="chain" id="PRO_5042194311" description="lytic cellulose monooxygenase (C4-dehydrogenating)" evidence="16">
    <location>
        <begin position="20"/>
        <end position="237"/>
    </location>
</feature>
<keyword evidence="7" id="KW-0560">Oxidoreductase</keyword>
<reference evidence="18" key="1">
    <citation type="submission" date="2018-03" db="EMBL/GenBank/DDBJ databases">
        <authorList>
            <person name="Guldener U."/>
        </authorList>
    </citation>
    <scope>NUCLEOTIDE SEQUENCE</scope>
</reference>
<dbReference type="EMBL" id="ONZQ02000015">
    <property type="protein sequence ID" value="SPO06455.1"/>
    <property type="molecule type" value="Genomic_DNA"/>
</dbReference>
<evidence type="ECO:0000256" key="2">
    <source>
        <dbReference type="ARBA" id="ARBA00004613"/>
    </source>
</evidence>
<dbReference type="PANTHER" id="PTHR33353">
    <property type="entry name" value="PUTATIVE (AFU_ORTHOLOGUE AFUA_1G12560)-RELATED"/>
    <property type="match status" value="1"/>
</dbReference>
<sequence length="237" mass="24663">MASLKTLSVLALSAALANAHGHVSQIVADGVTYVGAIPHSVDPASPGWPANNQDNGFVEPAAFSSPDIVCHKGATASAAYAKVAAGGTVTVTWNTWPESHLGPVIDYLARCEPDCASANKASLSFAKIQESGLSGGTWAVDTLMANGNKWDIKIPSNVAPGKYVLRHEIIALHSGGQANGAQAYPQCINLEITGSGSVTPQGEPATAFYTPTDPGILFDLYKPDLVYPIPGPDLWRV</sequence>
<comment type="cofactor">
    <cofactor evidence="1">
        <name>Cu(2+)</name>
        <dbReference type="ChEBI" id="CHEBI:29036"/>
    </cofactor>
</comment>
<evidence type="ECO:0000256" key="12">
    <source>
        <dbReference type="ARBA" id="ARBA00023326"/>
    </source>
</evidence>
<evidence type="ECO:0000256" key="9">
    <source>
        <dbReference type="ARBA" id="ARBA00023033"/>
    </source>
</evidence>
<dbReference type="InterPro" id="IPR049892">
    <property type="entry name" value="AA9"/>
</dbReference>
<keyword evidence="3" id="KW-0964">Secreted</keyword>
<evidence type="ECO:0000256" key="14">
    <source>
        <dbReference type="ARBA" id="ARBA00045077"/>
    </source>
</evidence>
<evidence type="ECO:0000256" key="11">
    <source>
        <dbReference type="ARBA" id="ARBA00023277"/>
    </source>
</evidence>
<dbReference type="GO" id="GO:0046872">
    <property type="term" value="F:metal ion binding"/>
    <property type="evidence" value="ECO:0007669"/>
    <property type="project" value="UniProtKB-KW"/>
</dbReference>
<evidence type="ECO:0000259" key="17">
    <source>
        <dbReference type="Pfam" id="PF03443"/>
    </source>
</evidence>
<evidence type="ECO:0000256" key="4">
    <source>
        <dbReference type="ARBA" id="ARBA00022723"/>
    </source>
</evidence>
<keyword evidence="12" id="KW-0624">Polysaccharide degradation</keyword>
<keyword evidence="19" id="KW-1185">Reference proteome</keyword>
<evidence type="ECO:0000256" key="6">
    <source>
        <dbReference type="ARBA" id="ARBA00023001"/>
    </source>
</evidence>
<feature type="domain" description="Auxiliary Activity family 9 catalytic" evidence="17">
    <location>
        <begin position="20"/>
        <end position="222"/>
    </location>
</feature>
<evidence type="ECO:0000256" key="3">
    <source>
        <dbReference type="ARBA" id="ARBA00022525"/>
    </source>
</evidence>
<accession>A0AAE8N546</accession>
<dbReference type="Proteomes" id="UP001187682">
    <property type="component" value="Unassembled WGS sequence"/>
</dbReference>
<comment type="similarity">
    <text evidence="13">Belongs to the polysaccharide monooxygenase AA9 family.</text>
</comment>
<evidence type="ECO:0000256" key="13">
    <source>
        <dbReference type="ARBA" id="ARBA00044502"/>
    </source>
</evidence>
<evidence type="ECO:0000256" key="10">
    <source>
        <dbReference type="ARBA" id="ARBA00023157"/>
    </source>
</evidence>
<evidence type="ECO:0000256" key="15">
    <source>
        <dbReference type="ARBA" id="ARBA00047174"/>
    </source>
</evidence>
<dbReference type="Gene3D" id="2.70.50.70">
    <property type="match status" value="1"/>
</dbReference>
<comment type="catalytic activity">
    <reaction evidence="14">
        <text>[(1-&gt;4)-beta-D-glucosyl]n+m + reduced acceptor + O2 = 4-dehydro-beta-D-glucosyl-[(1-&gt;4)-beta-D-glucosyl]n-1 + [(1-&gt;4)-beta-D-glucosyl]m + acceptor + H2O.</text>
        <dbReference type="EC" id="1.14.99.56"/>
    </reaction>
</comment>
<evidence type="ECO:0000256" key="8">
    <source>
        <dbReference type="ARBA" id="ARBA00023008"/>
    </source>
</evidence>
<evidence type="ECO:0000256" key="7">
    <source>
        <dbReference type="ARBA" id="ARBA00023002"/>
    </source>
</evidence>
<protein>
    <recommendedName>
        <fullName evidence="15">lytic cellulose monooxygenase (C4-dehydrogenating)</fullName>
        <ecNumber evidence="15">1.14.99.56</ecNumber>
    </recommendedName>
</protein>
<organism evidence="18 19">
    <name type="scientific">Cephalotrichum gorgonifer</name>
    <dbReference type="NCBI Taxonomy" id="2041049"/>
    <lineage>
        <taxon>Eukaryota</taxon>
        <taxon>Fungi</taxon>
        <taxon>Dikarya</taxon>
        <taxon>Ascomycota</taxon>
        <taxon>Pezizomycotina</taxon>
        <taxon>Sordariomycetes</taxon>
        <taxon>Hypocreomycetidae</taxon>
        <taxon>Microascales</taxon>
        <taxon>Microascaceae</taxon>
        <taxon>Cephalotrichum</taxon>
    </lineage>
</organism>
<keyword evidence="5 16" id="KW-0732">Signal</keyword>
<feature type="signal peptide" evidence="16">
    <location>
        <begin position="1"/>
        <end position="19"/>
    </location>
</feature>
<keyword evidence="8" id="KW-0186">Copper</keyword>
<dbReference type="GO" id="GO:0005576">
    <property type="term" value="C:extracellular region"/>
    <property type="evidence" value="ECO:0007669"/>
    <property type="project" value="UniProtKB-SubCell"/>
</dbReference>
<evidence type="ECO:0000256" key="5">
    <source>
        <dbReference type="ARBA" id="ARBA00022729"/>
    </source>
</evidence>
<comment type="caution">
    <text evidence="18">The sequence shown here is derived from an EMBL/GenBank/DDBJ whole genome shotgun (WGS) entry which is preliminary data.</text>
</comment>
<dbReference type="AlphaFoldDB" id="A0AAE8N546"/>
<dbReference type="EC" id="1.14.99.56" evidence="15"/>
<dbReference type="PANTHER" id="PTHR33353:SF36">
    <property type="entry name" value="ENDO-BETA-1,4-GLUCANASE D"/>
    <property type="match status" value="1"/>
</dbReference>
<keyword evidence="10" id="KW-1015">Disulfide bond</keyword>
<dbReference type="GO" id="GO:0030245">
    <property type="term" value="P:cellulose catabolic process"/>
    <property type="evidence" value="ECO:0007669"/>
    <property type="project" value="UniProtKB-KW"/>
</dbReference>
<evidence type="ECO:0000256" key="1">
    <source>
        <dbReference type="ARBA" id="ARBA00001973"/>
    </source>
</evidence>
<name>A0AAE8N546_9PEZI</name>
<evidence type="ECO:0000313" key="18">
    <source>
        <dbReference type="EMBL" id="SPO06455.1"/>
    </source>
</evidence>
<keyword evidence="6" id="KW-0136">Cellulose degradation</keyword>
<dbReference type="InterPro" id="IPR005103">
    <property type="entry name" value="AA9_LPMO"/>
</dbReference>
<dbReference type="GO" id="GO:0004497">
    <property type="term" value="F:monooxygenase activity"/>
    <property type="evidence" value="ECO:0007669"/>
    <property type="project" value="UniProtKB-KW"/>
</dbReference>
<evidence type="ECO:0000256" key="16">
    <source>
        <dbReference type="SAM" id="SignalP"/>
    </source>
</evidence>
<gene>
    <name evidence="18" type="ORF">DNG_09145</name>
</gene>
<keyword evidence="4" id="KW-0479">Metal-binding</keyword>